<proteinExistence type="predicted"/>
<protein>
    <recommendedName>
        <fullName evidence="3">Serine protease</fullName>
    </recommendedName>
</protein>
<gene>
    <name evidence="1" type="ORF">IE331_11430</name>
</gene>
<keyword evidence="2" id="KW-1185">Reference proteome</keyword>
<dbReference type="Proteomes" id="UP000616839">
    <property type="component" value="Unassembled WGS sequence"/>
</dbReference>
<reference evidence="1" key="1">
    <citation type="submission" date="2020-09" db="EMBL/GenBank/DDBJ databases">
        <title>Nocardioides sp. strain MJB4 16S ribosomal RNA gene Genome sequencing and assembly.</title>
        <authorList>
            <person name="Kim I."/>
        </authorList>
    </citation>
    <scope>NUCLEOTIDE SEQUENCE</scope>
    <source>
        <strain evidence="1">MJB4</strain>
    </source>
</reference>
<sequence length="295" mass="30380">MLPSSTARRPHPGLARSLGGLVAVLTALPLLWVAGGAAAGGSRWAPADRATITPGVQMFTAGAQCTGNFVFTDRRGRVYVGYAAHCAGLGEATDTDGCATGSLPLGTRVRFASGADLVSRGTTHGFGRLAYSSWRTMAERGVRRANPCAHNDFALVRVGRKRVGKVNPTVPFWGGPTGVEVDGVDAGSRVHGYASSSLRPTDTLSPRTGVSLGRSAGGWAHDVYTATPGVPGDSGSGLLGPDGRAFGTLSTVAVAPVPGSNGVGDLARELRFARRHSGIDGLRLVRGTRPFEPIP</sequence>
<name>A0A927K9R3_9ACTN</name>
<dbReference type="RefSeq" id="WP_192143561.1">
    <property type="nucleotide sequence ID" value="NZ_JACYXZ010000003.1"/>
</dbReference>
<evidence type="ECO:0000313" key="2">
    <source>
        <dbReference type="Proteomes" id="UP000616839"/>
    </source>
</evidence>
<comment type="caution">
    <text evidence="1">The sequence shown here is derived from an EMBL/GenBank/DDBJ whole genome shotgun (WGS) entry which is preliminary data.</text>
</comment>
<evidence type="ECO:0008006" key="3">
    <source>
        <dbReference type="Google" id="ProtNLM"/>
    </source>
</evidence>
<dbReference type="AlphaFoldDB" id="A0A927K9R3"/>
<organism evidence="1 2">
    <name type="scientific">Nocardioides donggukensis</name>
    <dbReference type="NCBI Taxonomy" id="2774019"/>
    <lineage>
        <taxon>Bacteria</taxon>
        <taxon>Bacillati</taxon>
        <taxon>Actinomycetota</taxon>
        <taxon>Actinomycetes</taxon>
        <taxon>Propionibacteriales</taxon>
        <taxon>Nocardioidaceae</taxon>
        <taxon>Nocardioides</taxon>
    </lineage>
</organism>
<dbReference type="EMBL" id="JACYXZ010000003">
    <property type="protein sequence ID" value="MBD8870235.1"/>
    <property type="molecule type" value="Genomic_DNA"/>
</dbReference>
<evidence type="ECO:0000313" key="1">
    <source>
        <dbReference type="EMBL" id="MBD8870235.1"/>
    </source>
</evidence>
<accession>A0A927K9R3</accession>